<comment type="similarity">
    <text evidence="1">Belongs to the CdaR family.</text>
</comment>
<evidence type="ECO:0000313" key="6">
    <source>
        <dbReference type="Proteomes" id="UP000031829"/>
    </source>
</evidence>
<dbReference type="InterPro" id="IPR025736">
    <property type="entry name" value="PucR_C-HTH_dom"/>
</dbReference>
<evidence type="ECO:0000259" key="2">
    <source>
        <dbReference type="Pfam" id="PF05651"/>
    </source>
</evidence>
<sequence length="370" mass="42790">MQLVSELSKKIIKEVQLVMKEHVIVTDIRGIIIASTEEKRVGFFHEGAWNVMQKKEKLYISKKEAADLKGVKPGINLPISYQGDIIGVIGITGMPEAVEPFADIIRRLTELIIREAYYIETKEWENKGVEAFFREWIYSQQVDAEFIERGHILGVQVDSSYCCTLFQIDSSLSKKKQQHVQEMIRYWFESHKAEGDYIANWGYDRLLLLKEAVGEKARRGFKEELIKCQQYIQANNQVMITIGVGKPAEQFNLHASYEEAKKALKVASKRQTVVFYEELLMDMILEDVSEPVKKEFLSRVLSSIQKEKELLETLKCYLANDQSLKKTAFDLHIHINTLHYRLKQMKELTDIDPKSVKGITLFYLALSLLE</sequence>
<name>A0A0B6AYJ8_PRIM2</name>
<reference evidence="5 6" key="1">
    <citation type="journal article" date="2015" name="Genome Announc.">
        <title>Complete genome sequences for 35 biothreat assay-relevant bacillus species.</title>
        <authorList>
            <person name="Johnson S.L."/>
            <person name="Daligault H.E."/>
            <person name="Davenport K.W."/>
            <person name="Jaissle J."/>
            <person name="Frey K.G."/>
            <person name="Ladner J.T."/>
            <person name="Broomall S.M."/>
            <person name="Bishop-Lilly K.A."/>
            <person name="Bruce D.C."/>
            <person name="Gibbons H.S."/>
            <person name="Coyne S.R."/>
            <person name="Lo C.C."/>
            <person name="Meincke L."/>
            <person name="Munk A.C."/>
            <person name="Koroleva G.I."/>
            <person name="Rosenzweig C.N."/>
            <person name="Palacios G.F."/>
            <person name="Redden C.L."/>
            <person name="Minogue T.D."/>
            <person name="Chain P.S."/>
        </authorList>
    </citation>
    <scope>NUCLEOTIDE SEQUENCE [LARGE SCALE GENOMIC DNA]</scope>
    <source>
        <strain evidence="6">ATCC 14581 / DSM 32 / JCM 2506 / NBRC 15308 / NCIMB 9376 / NCTC 10342 / NRRL B-14308 / VKM B-512</strain>
    </source>
</reference>
<proteinExistence type="inferred from homology"/>
<dbReference type="Pfam" id="PF13556">
    <property type="entry name" value="HTH_30"/>
    <property type="match status" value="1"/>
</dbReference>
<dbReference type="PANTHER" id="PTHR33744">
    <property type="entry name" value="CARBOHYDRATE DIACID REGULATOR"/>
    <property type="match status" value="1"/>
</dbReference>
<dbReference type="InterPro" id="IPR041522">
    <property type="entry name" value="CdaR_GGDEF"/>
</dbReference>
<dbReference type="Proteomes" id="UP000031829">
    <property type="component" value="Chromosome"/>
</dbReference>
<dbReference type="Pfam" id="PF17853">
    <property type="entry name" value="GGDEF_2"/>
    <property type="match status" value="1"/>
</dbReference>
<evidence type="ECO:0000259" key="4">
    <source>
        <dbReference type="Pfam" id="PF17853"/>
    </source>
</evidence>
<feature type="domain" description="Putative sugar diacid recognition" evidence="2">
    <location>
        <begin position="5"/>
        <end position="136"/>
    </location>
</feature>
<feature type="domain" description="PucR C-terminal helix-turn-helix" evidence="3">
    <location>
        <begin position="310"/>
        <end position="367"/>
    </location>
</feature>
<dbReference type="InterPro" id="IPR008599">
    <property type="entry name" value="Diacid_rec"/>
</dbReference>
<dbReference type="PANTHER" id="PTHR33744:SF16">
    <property type="entry name" value="CARBOHYDRATE DIACID REGULATOR"/>
    <property type="match status" value="1"/>
</dbReference>
<dbReference type="GeneID" id="93643067"/>
<dbReference type="RefSeq" id="WP_034651498.1">
    <property type="nucleotide sequence ID" value="NZ_BCVB01000010.1"/>
</dbReference>
<gene>
    <name evidence="5" type="ORF">BG04_5104</name>
</gene>
<dbReference type="Gene3D" id="1.10.10.2840">
    <property type="entry name" value="PucR C-terminal helix-turn-helix domain"/>
    <property type="match status" value="1"/>
</dbReference>
<evidence type="ECO:0000313" key="5">
    <source>
        <dbReference type="EMBL" id="AJI24979.1"/>
    </source>
</evidence>
<accession>A0A0B6AYJ8</accession>
<protein>
    <submittedName>
        <fullName evidence="5">Sugar diacid recognition family protein</fullName>
    </submittedName>
</protein>
<dbReference type="AlphaFoldDB" id="A0A0B6AYJ8"/>
<feature type="domain" description="CdaR GGDEF-like" evidence="4">
    <location>
        <begin position="142"/>
        <end position="266"/>
    </location>
</feature>
<organism evidence="5 6">
    <name type="scientific">Priestia megaterium (strain ATCC 14581 / DSM 32 / CCUG 1817 / JCM 2506 / NBRC 15308 / NCIMB 9376 / NCTC 10342 / NRRL B-14308 / VKM B-512 / Ford 19)</name>
    <name type="common">Bacillus megaterium</name>
    <dbReference type="NCBI Taxonomy" id="1348623"/>
    <lineage>
        <taxon>Bacteria</taxon>
        <taxon>Bacillati</taxon>
        <taxon>Bacillota</taxon>
        <taxon>Bacilli</taxon>
        <taxon>Bacillales</taxon>
        <taxon>Bacillaceae</taxon>
        <taxon>Priestia</taxon>
    </lineage>
</organism>
<dbReference type="EMBL" id="CP009920">
    <property type="protein sequence ID" value="AJI24979.1"/>
    <property type="molecule type" value="Genomic_DNA"/>
</dbReference>
<evidence type="ECO:0000259" key="3">
    <source>
        <dbReference type="Pfam" id="PF13556"/>
    </source>
</evidence>
<dbReference type="HOGENOM" id="CLU_043769_1_1_9"/>
<dbReference type="Pfam" id="PF05651">
    <property type="entry name" value="Diacid_rec"/>
    <property type="match status" value="1"/>
</dbReference>
<dbReference type="KEGG" id="bmeg:BG04_5104"/>
<dbReference type="InterPro" id="IPR042070">
    <property type="entry name" value="PucR_C-HTH_sf"/>
</dbReference>
<dbReference type="InterPro" id="IPR051448">
    <property type="entry name" value="CdaR-like_regulators"/>
</dbReference>
<evidence type="ECO:0000256" key="1">
    <source>
        <dbReference type="ARBA" id="ARBA00006754"/>
    </source>
</evidence>